<sequence>MHCMRILDLQFEFPLLSQKPSSRRCFSHDIFPLHPSRLSSDHHHFPRIATDFITLLH</sequence>
<evidence type="ECO:0000313" key="2">
    <source>
        <dbReference type="Proteomes" id="UP000215914"/>
    </source>
</evidence>
<dbReference type="Proteomes" id="UP000215914">
    <property type="component" value="Unassembled WGS sequence"/>
</dbReference>
<accession>A0A9K3JUT0</accession>
<reference evidence="1" key="2">
    <citation type="submission" date="2020-06" db="EMBL/GenBank/DDBJ databases">
        <title>Helianthus annuus Genome sequencing and assembly Release 2.</title>
        <authorList>
            <person name="Gouzy J."/>
            <person name="Langlade N."/>
            <person name="Munos S."/>
        </authorList>
    </citation>
    <scope>NUCLEOTIDE SEQUENCE</scope>
    <source>
        <tissue evidence="1">Leaves</tissue>
    </source>
</reference>
<reference evidence="1" key="1">
    <citation type="journal article" date="2017" name="Nature">
        <title>The sunflower genome provides insights into oil metabolism, flowering and Asterid evolution.</title>
        <authorList>
            <person name="Badouin H."/>
            <person name="Gouzy J."/>
            <person name="Grassa C.J."/>
            <person name="Murat F."/>
            <person name="Staton S.E."/>
            <person name="Cottret L."/>
            <person name="Lelandais-Briere C."/>
            <person name="Owens G.L."/>
            <person name="Carrere S."/>
            <person name="Mayjonade B."/>
            <person name="Legrand L."/>
            <person name="Gill N."/>
            <person name="Kane N.C."/>
            <person name="Bowers J.E."/>
            <person name="Hubner S."/>
            <person name="Bellec A."/>
            <person name="Berard A."/>
            <person name="Berges H."/>
            <person name="Blanchet N."/>
            <person name="Boniface M.C."/>
            <person name="Brunel D."/>
            <person name="Catrice O."/>
            <person name="Chaidir N."/>
            <person name="Claudel C."/>
            <person name="Donnadieu C."/>
            <person name="Faraut T."/>
            <person name="Fievet G."/>
            <person name="Helmstetter N."/>
            <person name="King M."/>
            <person name="Knapp S.J."/>
            <person name="Lai Z."/>
            <person name="Le Paslier M.C."/>
            <person name="Lippi Y."/>
            <person name="Lorenzon L."/>
            <person name="Mandel J.R."/>
            <person name="Marage G."/>
            <person name="Marchand G."/>
            <person name="Marquand E."/>
            <person name="Bret-Mestries E."/>
            <person name="Morien E."/>
            <person name="Nambeesan S."/>
            <person name="Nguyen T."/>
            <person name="Pegot-Espagnet P."/>
            <person name="Pouilly N."/>
            <person name="Raftis F."/>
            <person name="Sallet E."/>
            <person name="Schiex T."/>
            <person name="Thomas J."/>
            <person name="Vandecasteele C."/>
            <person name="Vares D."/>
            <person name="Vear F."/>
            <person name="Vautrin S."/>
            <person name="Crespi M."/>
            <person name="Mangin B."/>
            <person name="Burke J.M."/>
            <person name="Salse J."/>
            <person name="Munos S."/>
            <person name="Vincourt P."/>
            <person name="Rieseberg L.H."/>
            <person name="Langlade N.B."/>
        </authorList>
    </citation>
    <scope>NUCLEOTIDE SEQUENCE</scope>
    <source>
        <tissue evidence="1">Leaves</tissue>
    </source>
</reference>
<dbReference type="EMBL" id="MNCJ02000316">
    <property type="protein sequence ID" value="KAF5821581.1"/>
    <property type="molecule type" value="Genomic_DNA"/>
</dbReference>
<gene>
    <name evidence="1" type="ORF">HanXRQr2_Chr01g0015681</name>
</gene>
<evidence type="ECO:0000313" key="1">
    <source>
        <dbReference type="EMBL" id="KAF5821581.1"/>
    </source>
</evidence>
<keyword evidence="2" id="KW-1185">Reference proteome</keyword>
<comment type="caution">
    <text evidence="1">The sequence shown here is derived from an EMBL/GenBank/DDBJ whole genome shotgun (WGS) entry which is preliminary data.</text>
</comment>
<dbReference type="Gramene" id="mRNA:HanXRQr2_Chr01g0015681">
    <property type="protein sequence ID" value="CDS:HanXRQr2_Chr01g0015681.1"/>
    <property type="gene ID" value="HanXRQr2_Chr01g0015681"/>
</dbReference>
<dbReference type="AlphaFoldDB" id="A0A9K3JUT0"/>
<organism evidence="1 2">
    <name type="scientific">Helianthus annuus</name>
    <name type="common">Common sunflower</name>
    <dbReference type="NCBI Taxonomy" id="4232"/>
    <lineage>
        <taxon>Eukaryota</taxon>
        <taxon>Viridiplantae</taxon>
        <taxon>Streptophyta</taxon>
        <taxon>Embryophyta</taxon>
        <taxon>Tracheophyta</taxon>
        <taxon>Spermatophyta</taxon>
        <taxon>Magnoliopsida</taxon>
        <taxon>eudicotyledons</taxon>
        <taxon>Gunneridae</taxon>
        <taxon>Pentapetalae</taxon>
        <taxon>asterids</taxon>
        <taxon>campanulids</taxon>
        <taxon>Asterales</taxon>
        <taxon>Asteraceae</taxon>
        <taxon>Asteroideae</taxon>
        <taxon>Heliantheae alliance</taxon>
        <taxon>Heliantheae</taxon>
        <taxon>Helianthus</taxon>
    </lineage>
</organism>
<proteinExistence type="predicted"/>
<name>A0A9K3JUT0_HELAN</name>
<protein>
    <submittedName>
        <fullName evidence="1">Uncharacterized protein</fullName>
    </submittedName>
</protein>